<keyword evidence="1" id="KW-0472">Membrane</keyword>
<evidence type="ECO:0000313" key="3">
    <source>
        <dbReference type="Proteomes" id="UP001472677"/>
    </source>
</evidence>
<keyword evidence="3" id="KW-1185">Reference proteome</keyword>
<proteinExistence type="predicted"/>
<comment type="caution">
    <text evidence="2">The sequence shown here is derived from an EMBL/GenBank/DDBJ whole genome shotgun (WGS) entry which is preliminary data.</text>
</comment>
<gene>
    <name evidence="2" type="ORF">V6N12_027500</name>
</gene>
<keyword evidence="1" id="KW-1133">Transmembrane helix</keyword>
<dbReference type="Proteomes" id="UP001472677">
    <property type="component" value="Unassembled WGS sequence"/>
</dbReference>
<reference evidence="2 3" key="1">
    <citation type="journal article" date="2024" name="G3 (Bethesda)">
        <title>Genome assembly of Hibiscus sabdariffa L. provides insights into metabolisms of medicinal natural products.</title>
        <authorList>
            <person name="Kim T."/>
        </authorList>
    </citation>
    <scope>NUCLEOTIDE SEQUENCE [LARGE SCALE GENOMIC DNA]</scope>
    <source>
        <strain evidence="2">TK-2024</strain>
        <tissue evidence="2">Old leaves</tissue>
    </source>
</reference>
<dbReference type="EMBL" id="JBBPBM010000008">
    <property type="protein sequence ID" value="KAK8571411.1"/>
    <property type="molecule type" value="Genomic_DNA"/>
</dbReference>
<name>A0ABR2F344_9ROSI</name>
<organism evidence="2 3">
    <name type="scientific">Hibiscus sabdariffa</name>
    <name type="common">roselle</name>
    <dbReference type="NCBI Taxonomy" id="183260"/>
    <lineage>
        <taxon>Eukaryota</taxon>
        <taxon>Viridiplantae</taxon>
        <taxon>Streptophyta</taxon>
        <taxon>Embryophyta</taxon>
        <taxon>Tracheophyta</taxon>
        <taxon>Spermatophyta</taxon>
        <taxon>Magnoliopsida</taxon>
        <taxon>eudicotyledons</taxon>
        <taxon>Gunneridae</taxon>
        <taxon>Pentapetalae</taxon>
        <taxon>rosids</taxon>
        <taxon>malvids</taxon>
        <taxon>Malvales</taxon>
        <taxon>Malvaceae</taxon>
        <taxon>Malvoideae</taxon>
        <taxon>Hibiscus</taxon>
    </lineage>
</organism>
<feature type="transmembrane region" description="Helical" evidence="1">
    <location>
        <begin position="29"/>
        <end position="52"/>
    </location>
</feature>
<sequence length="105" mass="11879">MLSGMIFISLSAMLFRSLGTGALINLLTLSWPLTLPTLIICSVLAVIFSICCRYQKIAAKLMQDFNACANNYLIVGCTRNTFFDENCPGLWNRRRRTWKVQVVAR</sequence>
<accession>A0ABR2F344</accession>
<keyword evidence="1" id="KW-0812">Transmembrane</keyword>
<protein>
    <submittedName>
        <fullName evidence="2">Uncharacterized protein</fullName>
    </submittedName>
</protein>
<evidence type="ECO:0000313" key="2">
    <source>
        <dbReference type="EMBL" id="KAK8571411.1"/>
    </source>
</evidence>
<evidence type="ECO:0000256" key="1">
    <source>
        <dbReference type="SAM" id="Phobius"/>
    </source>
</evidence>